<protein>
    <submittedName>
        <fullName evidence="4">DUF3048 domain-containing protein</fullName>
    </submittedName>
</protein>
<dbReference type="PROSITE" id="PS51257">
    <property type="entry name" value="PROKAR_LIPOPROTEIN"/>
    <property type="match status" value="1"/>
</dbReference>
<dbReference type="AlphaFoldDB" id="A0A934MNM7"/>
<keyword evidence="1" id="KW-0732">Signal</keyword>
<accession>A0A934MNM7</accession>
<dbReference type="InterPro" id="IPR021416">
    <property type="entry name" value="DUF3048_N"/>
</dbReference>
<comment type="caution">
    <text evidence="4">The sequence shown here is derived from an EMBL/GenBank/DDBJ whole genome shotgun (WGS) entry which is preliminary data.</text>
</comment>
<evidence type="ECO:0000259" key="3">
    <source>
        <dbReference type="Pfam" id="PF17479"/>
    </source>
</evidence>
<dbReference type="InterPro" id="IPR023158">
    <property type="entry name" value="YerB-like_sf"/>
</dbReference>
<dbReference type="Pfam" id="PF17479">
    <property type="entry name" value="DUF3048_C"/>
    <property type="match status" value="1"/>
</dbReference>
<feature type="domain" description="DUF3048" evidence="2">
    <location>
        <begin position="60"/>
        <end position="201"/>
    </location>
</feature>
<dbReference type="EMBL" id="JAELUP010000020">
    <property type="protein sequence ID" value="MBJ6361181.1"/>
    <property type="molecule type" value="Genomic_DNA"/>
</dbReference>
<feature type="signal peptide" evidence="1">
    <location>
        <begin position="1"/>
        <end position="22"/>
    </location>
</feature>
<proteinExistence type="predicted"/>
<dbReference type="InterPro" id="IPR035328">
    <property type="entry name" value="DUF3048_C"/>
</dbReference>
<dbReference type="Gene3D" id="3.50.90.10">
    <property type="entry name" value="YerB-like"/>
    <property type="match status" value="1"/>
</dbReference>
<gene>
    <name evidence="4" type="ORF">JFN88_07630</name>
</gene>
<dbReference type="SUPFAM" id="SSF159774">
    <property type="entry name" value="YerB-like"/>
    <property type="match status" value="1"/>
</dbReference>
<name>A0A934MNM7_9BACL</name>
<evidence type="ECO:0000313" key="5">
    <source>
        <dbReference type="Proteomes" id="UP000640274"/>
    </source>
</evidence>
<reference evidence="4" key="1">
    <citation type="submission" date="2020-12" db="EMBL/GenBank/DDBJ databases">
        <authorList>
            <person name="Huq M.A."/>
        </authorList>
    </citation>
    <scope>NUCLEOTIDE SEQUENCE</scope>
    <source>
        <strain evidence="4">MAHUQ-46</strain>
    </source>
</reference>
<feature type="domain" description="DUF3048" evidence="3">
    <location>
        <begin position="232"/>
        <end position="341"/>
    </location>
</feature>
<dbReference type="Pfam" id="PF11258">
    <property type="entry name" value="DUF3048"/>
    <property type="match status" value="1"/>
</dbReference>
<evidence type="ECO:0000259" key="2">
    <source>
        <dbReference type="Pfam" id="PF11258"/>
    </source>
</evidence>
<sequence>MQWNRKSCSLLLLMMTMILLSACGGEKELRSEPNNKGDVGEIIDPVTPVSEPEQGFKAPFTGLKLEEKTEARPIAVMVNNYKAARPQSGLTNADIIWEVLAEGGITRLVAIFQSYEGTERIGPIRSIRPYLIEMGEMYKAVLVHAGASNDGYAILQQQRKEHLDEISNAGPFFWREKFRKPPHNLYSNLEKMREGAQQKKYTEQVQIPSMTFVAEGEVPPATAAGVKAEEIDLYFSLKNYHVSYTYDANTKLYSRFINKEPHIDLDNEQQLTASNLVVLGTRHRTLDDVGRLSVDLTGGGPAMLFQEGKMVEAEWVRSSADDIIRIMKDGQELPFVPGKTYYHLVPLTPSFEDHVTIG</sequence>
<keyword evidence="5" id="KW-1185">Reference proteome</keyword>
<evidence type="ECO:0000313" key="4">
    <source>
        <dbReference type="EMBL" id="MBJ6361181.1"/>
    </source>
</evidence>
<dbReference type="Proteomes" id="UP000640274">
    <property type="component" value="Unassembled WGS sequence"/>
</dbReference>
<evidence type="ECO:0000256" key="1">
    <source>
        <dbReference type="SAM" id="SignalP"/>
    </source>
</evidence>
<organism evidence="4 5">
    <name type="scientific">Paenibacillus roseus</name>
    <dbReference type="NCBI Taxonomy" id="2798579"/>
    <lineage>
        <taxon>Bacteria</taxon>
        <taxon>Bacillati</taxon>
        <taxon>Bacillota</taxon>
        <taxon>Bacilli</taxon>
        <taxon>Bacillales</taxon>
        <taxon>Paenibacillaceae</taxon>
        <taxon>Paenibacillus</taxon>
    </lineage>
</organism>
<feature type="chain" id="PRO_5036998495" evidence="1">
    <location>
        <begin position="23"/>
        <end position="358"/>
    </location>
</feature>